<evidence type="ECO:0000256" key="1">
    <source>
        <dbReference type="SAM" id="SignalP"/>
    </source>
</evidence>
<evidence type="ECO:0000313" key="2">
    <source>
        <dbReference type="EMBL" id="KAA5804967.1"/>
    </source>
</evidence>
<dbReference type="EMBL" id="VWOJ01000001">
    <property type="protein sequence ID" value="KAA5804967.1"/>
    <property type="molecule type" value="Genomic_DNA"/>
</dbReference>
<keyword evidence="3" id="KW-1185">Reference proteome</keyword>
<dbReference type="RefSeq" id="WP_150021998.1">
    <property type="nucleotide sequence ID" value="NZ_VWOJ01000001.1"/>
</dbReference>
<dbReference type="AlphaFoldDB" id="A0A5M6ZMQ5"/>
<organism evidence="2 3">
    <name type="scientific">Alkalicaulis satelles</name>
    <dbReference type="NCBI Taxonomy" id="2609175"/>
    <lineage>
        <taxon>Bacteria</taxon>
        <taxon>Pseudomonadati</taxon>
        <taxon>Pseudomonadota</taxon>
        <taxon>Alphaproteobacteria</taxon>
        <taxon>Maricaulales</taxon>
        <taxon>Maricaulaceae</taxon>
        <taxon>Alkalicaulis</taxon>
    </lineage>
</organism>
<proteinExistence type="predicted"/>
<name>A0A5M6ZMQ5_9PROT</name>
<feature type="chain" id="PRO_5024403230" description="Cytochrome c" evidence="1">
    <location>
        <begin position="18"/>
        <end position="170"/>
    </location>
</feature>
<keyword evidence="1" id="KW-0732">Signal</keyword>
<gene>
    <name evidence="2" type="ORF">F1654_02945</name>
</gene>
<protein>
    <recommendedName>
        <fullName evidence="4">Cytochrome c</fullName>
    </recommendedName>
</protein>
<comment type="caution">
    <text evidence="2">The sequence shown here is derived from an EMBL/GenBank/DDBJ whole genome shotgun (WGS) entry which is preliminary data.</text>
</comment>
<feature type="signal peptide" evidence="1">
    <location>
        <begin position="1"/>
        <end position="17"/>
    </location>
</feature>
<evidence type="ECO:0000313" key="3">
    <source>
        <dbReference type="Proteomes" id="UP000325122"/>
    </source>
</evidence>
<reference evidence="2 3" key="1">
    <citation type="submission" date="2019-09" db="EMBL/GenBank/DDBJ databases">
        <authorList>
            <person name="Kevbrin V."/>
            <person name="Grouzdev D.S."/>
        </authorList>
    </citation>
    <scope>NUCLEOTIDE SEQUENCE [LARGE SCALE GENOMIC DNA]</scope>
    <source>
        <strain evidence="2 3">G-192</strain>
    </source>
</reference>
<evidence type="ECO:0008006" key="4">
    <source>
        <dbReference type="Google" id="ProtNLM"/>
    </source>
</evidence>
<sequence>MTHLRLTALTASLLLIAACNETGTEPPAETGPNDWLHNQAGDTERFARLQSQLGGFSQSMWEVGERYERMHEAISRENFELALYHWDKIGDATARGIERRPGRAANARAMFLDSEHGEVRELLEERTLASAWAGFERAHYSCQSCHEAEDAAFFNDQPVFDLRAPEDYRD</sequence>
<dbReference type="Proteomes" id="UP000325122">
    <property type="component" value="Unassembled WGS sequence"/>
</dbReference>
<dbReference type="PROSITE" id="PS51257">
    <property type="entry name" value="PROKAR_LIPOPROTEIN"/>
    <property type="match status" value="1"/>
</dbReference>
<accession>A0A5M6ZMQ5</accession>